<comment type="caution">
    <text evidence="3">The sequence shown here is derived from an EMBL/GenBank/DDBJ whole genome shotgun (WGS) entry which is preliminary data.</text>
</comment>
<feature type="transmembrane region" description="Helical" evidence="2">
    <location>
        <begin position="12"/>
        <end position="33"/>
    </location>
</feature>
<keyword evidence="2" id="KW-0812">Transmembrane</keyword>
<name>A0A9P4I1B0_9PEZI</name>
<dbReference type="PANTHER" id="PTHR32251:SF15">
    <property type="entry name" value="3-OXO-5-ALPHA-STEROID 4-DEHYDROGENASE (DUF1295)"/>
    <property type="match status" value="1"/>
</dbReference>
<evidence type="ECO:0000313" key="3">
    <source>
        <dbReference type="EMBL" id="KAF2093140.1"/>
    </source>
</evidence>
<feature type="transmembrane region" description="Helical" evidence="2">
    <location>
        <begin position="45"/>
        <end position="61"/>
    </location>
</feature>
<evidence type="ECO:0000256" key="1">
    <source>
        <dbReference type="SAM" id="MobiDB-lite"/>
    </source>
</evidence>
<feature type="transmembrane region" description="Helical" evidence="2">
    <location>
        <begin position="107"/>
        <end position="127"/>
    </location>
</feature>
<keyword evidence="2" id="KW-1133">Transmembrane helix</keyword>
<feature type="transmembrane region" description="Helical" evidence="2">
    <location>
        <begin position="67"/>
        <end position="86"/>
    </location>
</feature>
<protein>
    <submittedName>
        <fullName evidence="3">Oxidoreductase-like protein</fullName>
    </submittedName>
</protein>
<evidence type="ECO:0000313" key="4">
    <source>
        <dbReference type="Proteomes" id="UP000799772"/>
    </source>
</evidence>
<dbReference type="InterPro" id="IPR010721">
    <property type="entry name" value="UstE-like"/>
</dbReference>
<proteinExistence type="predicted"/>
<dbReference type="Pfam" id="PF06966">
    <property type="entry name" value="DUF1295"/>
    <property type="match status" value="1"/>
</dbReference>
<dbReference type="Proteomes" id="UP000799772">
    <property type="component" value="Unassembled WGS sequence"/>
</dbReference>
<organism evidence="3 4">
    <name type="scientific">Rhizodiscina lignyota</name>
    <dbReference type="NCBI Taxonomy" id="1504668"/>
    <lineage>
        <taxon>Eukaryota</taxon>
        <taxon>Fungi</taxon>
        <taxon>Dikarya</taxon>
        <taxon>Ascomycota</taxon>
        <taxon>Pezizomycotina</taxon>
        <taxon>Dothideomycetes</taxon>
        <taxon>Pleosporomycetidae</taxon>
        <taxon>Aulographales</taxon>
        <taxon>Rhizodiscinaceae</taxon>
        <taxon>Rhizodiscina</taxon>
    </lineage>
</organism>
<feature type="region of interest" description="Disordered" evidence="1">
    <location>
        <begin position="312"/>
        <end position="334"/>
    </location>
</feature>
<accession>A0A9P4I1B0</accession>
<keyword evidence="4" id="KW-1185">Reference proteome</keyword>
<dbReference type="Gene3D" id="1.20.120.1630">
    <property type="match status" value="1"/>
</dbReference>
<sequence>MAAVHVLDNYYLLITFLVTVAYQLIGFSIAFAFKFDKLTDFMGGTNFILLAVITLACSGARDNARQIVCSLFIMVWAVRLSGFLLFRILKTGKDDRFDDKRDKFFSFLGFWIAQMVWVWTVSLPVTILNSPNVTKFPQPPFGTGRDIAGIILYAVGLTMETVSDVQKYRFRSAHRDTGAVCDVGFFYFTRHPNYFGEIIIQFAIFMIAVSPAAYGYVHGGAYSALYASILGPFFLTILLLFVSGLNLQERPGAKKRYEKGLKWEAYAEYLNKTSILIPFPPRLYRPLPIWLKRTVFLEFPMYVFDPSKHADIKNSQPGDEEAFAQTRDGRSGEI</sequence>
<dbReference type="AlphaFoldDB" id="A0A9P4I1B0"/>
<dbReference type="OrthoDB" id="67965at2759"/>
<feature type="transmembrane region" description="Helical" evidence="2">
    <location>
        <begin position="223"/>
        <end position="247"/>
    </location>
</feature>
<reference evidence="3" key="1">
    <citation type="journal article" date="2020" name="Stud. Mycol.">
        <title>101 Dothideomycetes genomes: a test case for predicting lifestyles and emergence of pathogens.</title>
        <authorList>
            <person name="Haridas S."/>
            <person name="Albert R."/>
            <person name="Binder M."/>
            <person name="Bloem J."/>
            <person name="Labutti K."/>
            <person name="Salamov A."/>
            <person name="Andreopoulos B."/>
            <person name="Baker S."/>
            <person name="Barry K."/>
            <person name="Bills G."/>
            <person name="Bluhm B."/>
            <person name="Cannon C."/>
            <person name="Castanera R."/>
            <person name="Culley D."/>
            <person name="Daum C."/>
            <person name="Ezra D."/>
            <person name="Gonzalez J."/>
            <person name="Henrissat B."/>
            <person name="Kuo A."/>
            <person name="Liang C."/>
            <person name="Lipzen A."/>
            <person name="Lutzoni F."/>
            <person name="Magnuson J."/>
            <person name="Mondo S."/>
            <person name="Nolan M."/>
            <person name="Ohm R."/>
            <person name="Pangilinan J."/>
            <person name="Park H.-J."/>
            <person name="Ramirez L."/>
            <person name="Alfaro M."/>
            <person name="Sun H."/>
            <person name="Tritt A."/>
            <person name="Yoshinaga Y."/>
            <person name="Zwiers L.-H."/>
            <person name="Turgeon B."/>
            <person name="Goodwin S."/>
            <person name="Spatafora J."/>
            <person name="Crous P."/>
            <person name="Grigoriev I."/>
        </authorList>
    </citation>
    <scope>NUCLEOTIDE SEQUENCE</scope>
    <source>
        <strain evidence="3">CBS 133067</strain>
    </source>
</reference>
<feature type="transmembrane region" description="Helical" evidence="2">
    <location>
        <begin position="198"/>
        <end position="217"/>
    </location>
</feature>
<keyword evidence="2" id="KW-0472">Membrane</keyword>
<evidence type="ECO:0000256" key="2">
    <source>
        <dbReference type="SAM" id="Phobius"/>
    </source>
</evidence>
<dbReference type="EMBL" id="ML978139">
    <property type="protein sequence ID" value="KAF2093140.1"/>
    <property type="molecule type" value="Genomic_DNA"/>
</dbReference>
<gene>
    <name evidence="3" type="ORF">NA57DRAFT_48731</name>
</gene>
<dbReference type="PANTHER" id="PTHR32251">
    <property type="entry name" value="3-OXO-5-ALPHA-STEROID 4-DEHYDROGENASE"/>
    <property type="match status" value="1"/>
</dbReference>
<dbReference type="GO" id="GO:0016020">
    <property type="term" value="C:membrane"/>
    <property type="evidence" value="ECO:0007669"/>
    <property type="project" value="TreeGrafter"/>
</dbReference>
<dbReference type="PROSITE" id="PS50244">
    <property type="entry name" value="S5A_REDUCTASE"/>
    <property type="match status" value="1"/>
</dbReference>